<dbReference type="OrthoDB" id="271711at2"/>
<dbReference type="AlphaFoldDB" id="A0A0U5BL58"/>
<feature type="binding site" evidence="7">
    <location>
        <begin position="3"/>
        <end position="14"/>
    </location>
    <ligand>
        <name>NAD(+)</name>
        <dbReference type="ChEBI" id="CHEBI:57540"/>
    </ligand>
</feature>
<dbReference type="SUPFAM" id="SSF48179">
    <property type="entry name" value="6-phosphogluconate dehydrogenase C-terminal domain-like"/>
    <property type="match status" value="1"/>
</dbReference>
<dbReference type="PANTHER" id="PTHR30524:SF0">
    <property type="entry name" value="ALTRONATE OXIDOREDUCTASE-RELATED"/>
    <property type="match status" value="1"/>
</dbReference>
<dbReference type="InterPro" id="IPR036291">
    <property type="entry name" value="NAD(P)-bd_dom_sf"/>
</dbReference>
<dbReference type="InterPro" id="IPR013118">
    <property type="entry name" value="Mannitol_DH_C"/>
</dbReference>
<dbReference type="Gene3D" id="1.10.1040.10">
    <property type="entry name" value="N-(1-d-carboxylethyl)-l-norvaline Dehydrogenase, domain 2"/>
    <property type="match status" value="1"/>
</dbReference>
<dbReference type="GO" id="GO:0019592">
    <property type="term" value="P:mannitol catabolic process"/>
    <property type="evidence" value="ECO:0007669"/>
    <property type="project" value="TreeGrafter"/>
</dbReference>
<evidence type="ECO:0000256" key="1">
    <source>
        <dbReference type="ARBA" id="ARBA00006541"/>
    </source>
</evidence>
<keyword evidence="5 7" id="KW-0520">NAD</keyword>
<dbReference type="RefSeq" id="WP_096420822.1">
    <property type="nucleotide sequence ID" value="NZ_AP017315.1"/>
</dbReference>
<evidence type="ECO:0000313" key="10">
    <source>
        <dbReference type="EMBL" id="BAU31595.1"/>
    </source>
</evidence>
<dbReference type="InterPro" id="IPR023028">
    <property type="entry name" value="Mannitol_1_phos_5_DH"/>
</dbReference>
<evidence type="ECO:0000256" key="2">
    <source>
        <dbReference type="ARBA" id="ARBA00012939"/>
    </source>
</evidence>
<reference evidence="10 11" key="2">
    <citation type="submission" date="2016-01" db="EMBL/GenBank/DDBJ databases">
        <title>Microcella alkaliphila JAM AC0309 whole genome shotgun sequence.</title>
        <authorList>
            <person name="Kurata A."/>
            <person name="Hirose Y."/>
            <person name="Kishimoto N."/>
            <person name="Kobayashi T."/>
        </authorList>
    </citation>
    <scope>NUCLEOTIDE SEQUENCE [LARGE SCALE GENOMIC DNA]</scope>
    <source>
        <strain evidence="10 11">JAM AC0309</strain>
    </source>
</reference>
<dbReference type="PANTHER" id="PTHR30524">
    <property type="entry name" value="MANNITOL-1-PHOSPHATE 5-DEHYDROGENASE"/>
    <property type="match status" value="1"/>
</dbReference>
<dbReference type="EC" id="1.1.1.17" evidence="2 7"/>
<comment type="catalytic activity">
    <reaction evidence="6 7">
        <text>D-mannitol 1-phosphate + NAD(+) = beta-D-fructose 6-phosphate + NADH + H(+)</text>
        <dbReference type="Rhea" id="RHEA:19661"/>
        <dbReference type="ChEBI" id="CHEBI:15378"/>
        <dbReference type="ChEBI" id="CHEBI:57540"/>
        <dbReference type="ChEBI" id="CHEBI:57634"/>
        <dbReference type="ChEBI" id="CHEBI:57945"/>
        <dbReference type="ChEBI" id="CHEBI:61381"/>
        <dbReference type="EC" id="1.1.1.17"/>
    </reaction>
</comment>
<organism evidence="10 11">
    <name type="scientific">Microcella alkaliphila</name>
    <dbReference type="NCBI Taxonomy" id="279828"/>
    <lineage>
        <taxon>Bacteria</taxon>
        <taxon>Bacillati</taxon>
        <taxon>Actinomycetota</taxon>
        <taxon>Actinomycetes</taxon>
        <taxon>Micrococcales</taxon>
        <taxon>Microbacteriaceae</taxon>
        <taxon>Microcella</taxon>
    </lineage>
</organism>
<dbReference type="SUPFAM" id="SSF51735">
    <property type="entry name" value="NAD(P)-binding Rossmann-fold domains"/>
    <property type="match status" value="1"/>
</dbReference>
<feature type="domain" description="Mannitol dehydrogenase N-terminal" evidence="8">
    <location>
        <begin position="1"/>
        <end position="192"/>
    </location>
</feature>
<gene>
    <name evidence="7 10" type="primary">mtlD</name>
    <name evidence="10" type="ORF">MalAC0309_0727</name>
</gene>
<accession>A0A0U5BL58</accession>
<dbReference type="GO" id="GO:0005829">
    <property type="term" value="C:cytosol"/>
    <property type="evidence" value="ECO:0007669"/>
    <property type="project" value="TreeGrafter"/>
</dbReference>
<dbReference type="InterPro" id="IPR008927">
    <property type="entry name" value="6-PGluconate_DH-like_C_sf"/>
</dbReference>
<proteinExistence type="inferred from homology"/>
<evidence type="ECO:0000256" key="3">
    <source>
        <dbReference type="ARBA" id="ARBA00016219"/>
    </source>
</evidence>
<dbReference type="NCBIfam" id="NF002652">
    <property type="entry name" value="PRK02318.2-5"/>
    <property type="match status" value="1"/>
</dbReference>
<dbReference type="InterPro" id="IPR013131">
    <property type="entry name" value="Mannitol_DH_N"/>
</dbReference>
<name>A0A0U5BL58_9MICO</name>
<evidence type="ECO:0000256" key="7">
    <source>
        <dbReference type="HAMAP-Rule" id="MF_00196"/>
    </source>
</evidence>
<evidence type="ECO:0000256" key="4">
    <source>
        <dbReference type="ARBA" id="ARBA00023002"/>
    </source>
</evidence>
<evidence type="ECO:0000256" key="5">
    <source>
        <dbReference type="ARBA" id="ARBA00023027"/>
    </source>
</evidence>
<dbReference type="Gene3D" id="3.40.50.720">
    <property type="entry name" value="NAD(P)-binding Rossmann-like Domain"/>
    <property type="match status" value="1"/>
</dbReference>
<reference evidence="11" key="1">
    <citation type="submission" date="2015-12" db="EMBL/GenBank/DDBJ databases">
        <authorList>
            <person name="Shamseldin A."/>
            <person name="Moawad H."/>
            <person name="Abd El-Rahim W.M."/>
            <person name="Sadowsky M.J."/>
        </authorList>
    </citation>
    <scope>NUCLEOTIDE SEQUENCE [LARGE SCALE GENOMIC DNA]</scope>
    <source>
        <strain evidence="11">JAM AC0309</strain>
    </source>
</reference>
<evidence type="ECO:0000313" key="11">
    <source>
        <dbReference type="Proteomes" id="UP000218965"/>
    </source>
</evidence>
<dbReference type="HAMAP" id="MF_00196">
    <property type="entry name" value="Mannitol_dehydrog"/>
    <property type="match status" value="1"/>
</dbReference>
<keyword evidence="4 7" id="KW-0560">Oxidoreductase</keyword>
<protein>
    <recommendedName>
        <fullName evidence="3 7">Mannitol-1-phosphate 5-dehydrogenase</fullName>
        <ecNumber evidence="2 7">1.1.1.17</ecNumber>
    </recommendedName>
</protein>
<dbReference type="Pfam" id="PF01232">
    <property type="entry name" value="Mannitol_dh"/>
    <property type="match status" value="1"/>
</dbReference>
<comment type="similarity">
    <text evidence="1 7">Belongs to the mannitol dehydrogenase family.</text>
</comment>
<dbReference type="Proteomes" id="UP000218965">
    <property type="component" value="Chromosome"/>
</dbReference>
<sequence length="381" mass="39880">MTAVHFGAGNIGRGFIGLLLHQAGHDLVFIDVNAPLIAALNAADSYRVIEIGPGGGETTVTGFSAIDSAADRDAAVIAVASADIVTTAVGPTVLRFIAPLIADGLRARTADSPLVIMACENALQATDALRSEIDAALSDDQRALSRAIFANTAVDRIVPTADPADGLDVRVEPFCEWAIESGPFAGASPSIPGAHFVDELAPYIERKLFTVNTGHASTAYVGRLAGAATIHEAIGMPAVRDAVEAALRETSALLVARHGFDPVVQDAYRETALGRFANDALADPVQRVGRQPLRKLSRHERLIEPAADLAERGEHPTALVEVISAALQFVDVADDPESVELGEKLSSLTPEAFVADVTGVEPGHPLHAALVSRVADAQRAR</sequence>
<dbReference type="PRINTS" id="PR00084">
    <property type="entry name" value="MTLDHDRGNASE"/>
</dbReference>
<dbReference type="GO" id="GO:0008926">
    <property type="term" value="F:mannitol-1-phosphate 5-dehydrogenase activity"/>
    <property type="evidence" value="ECO:0007669"/>
    <property type="project" value="UniProtKB-UniRule"/>
</dbReference>
<dbReference type="Pfam" id="PF08125">
    <property type="entry name" value="Mannitol_dh_C"/>
    <property type="match status" value="1"/>
</dbReference>
<evidence type="ECO:0000256" key="6">
    <source>
        <dbReference type="ARBA" id="ARBA00048615"/>
    </source>
</evidence>
<evidence type="ECO:0000259" key="9">
    <source>
        <dbReference type="Pfam" id="PF08125"/>
    </source>
</evidence>
<evidence type="ECO:0000259" key="8">
    <source>
        <dbReference type="Pfam" id="PF01232"/>
    </source>
</evidence>
<dbReference type="InterPro" id="IPR013328">
    <property type="entry name" value="6PGD_dom2"/>
</dbReference>
<feature type="domain" description="Mannitol dehydrogenase C-terminal" evidence="9">
    <location>
        <begin position="200"/>
        <end position="335"/>
    </location>
</feature>
<dbReference type="InterPro" id="IPR000669">
    <property type="entry name" value="Mannitol_DH"/>
</dbReference>
<dbReference type="KEGG" id="malk:MalAC0309_0727"/>
<dbReference type="EMBL" id="AP017315">
    <property type="protein sequence ID" value="BAU31595.1"/>
    <property type="molecule type" value="Genomic_DNA"/>
</dbReference>